<dbReference type="OrthoDB" id="583602at2"/>
<accession>E0UM65</accession>
<dbReference type="HOGENOM" id="CLU_2259100_0_0_3"/>
<geneLocation type="plasmid" evidence="1 2">
    <name>Cy782202</name>
</geneLocation>
<dbReference type="KEGG" id="cyj:Cyan7822_6244"/>
<name>E0UM65_GLOV7</name>
<dbReference type="EMBL" id="CP002200">
    <property type="protein sequence ID" value="ADN18045.1"/>
    <property type="molecule type" value="Genomic_DNA"/>
</dbReference>
<protein>
    <submittedName>
        <fullName evidence="1">Uncharacterized protein</fullName>
    </submittedName>
</protein>
<dbReference type="AlphaFoldDB" id="E0UM65"/>
<dbReference type="Proteomes" id="UP000008206">
    <property type="component" value="Plasmid Cy782202"/>
</dbReference>
<dbReference type="RefSeq" id="WP_013334794.1">
    <property type="nucleotide sequence ID" value="NC_014534.1"/>
</dbReference>
<keyword evidence="2" id="KW-1185">Reference proteome</keyword>
<evidence type="ECO:0000313" key="1">
    <source>
        <dbReference type="EMBL" id="ADN18045.1"/>
    </source>
</evidence>
<proteinExistence type="predicted"/>
<sequence length="103" mass="11670">MKIKLLKIQTTNIPQVFKIEIKAGNQSLTFDVTVEVDTVAGQTILITHGSQEFCDFFRFNQDLASQICQLVCSFYNSIPINLPTDIGEFSALRPLEIVEYLVR</sequence>
<gene>
    <name evidence="1" type="ordered locus">Cyan7822_6244</name>
</gene>
<reference evidence="2" key="1">
    <citation type="journal article" date="2011" name="MBio">
        <title>Novel metabolic attributes of the genus Cyanothece, comprising a group of unicellular nitrogen-fixing Cyanobacteria.</title>
        <authorList>
            <person name="Bandyopadhyay A."/>
            <person name="Elvitigala T."/>
            <person name="Welsh E."/>
            <person name="Stockel J."/>
            <person name="Liberton M."/>
            <person name="Min H."/>
            <person name="Sherman L.A."/>
            <person name="Pakrasi H.B."/>
        </authorList>
    </citation>
    <scope>NUCLEOTIDE SEQUENCE [LARGE SCALE GENOMIC DNA]</scope>
    <source>
        <strain evidence="2">PCC 7822</strain>
        <plasmid evidence="2">Cy782202</plasmid>
    </source>
</reference>
<evidence type="ECO:0000313" key="2">
    <source>
        <dbReference type="Proteomes" id="UP000008206"/>
    </source>
</evidence>
<keyword evidence="1" id="KW-0614">Plasmid</keyword>
<organism evidence="1 2">
    <name type="scientific">Gloeothece verrucosa (strain PCC 7822)</name>
    <name type="common">Cyanothece sp. (strain PCC 7822)</name>
    <dbReference type="NCBI Taxonomy" id="497965"/>
    <lineage>
        <taxon>Bacteria</taxon>
        <taxon>Bacillati</taxon>
        <taxon>Cyanobacteriota</taxon>
        <taxon>Cyanophyceae</taxon>
        <taxon>Oscillatoriophycideae</taxon>
        <taxon>Chroococcales</taxon>
        <taxon>Aphanothecaceae</taxon>
        <taxon>Gloeothece</taxon>
        <taxon>Gloeothece verrucosa</taxon>
    </lineage>
</organism>